<organism evidence="2 3">
    <name type="scientific">Mesorhizobium shangrilense</name>
    <dbReference type="NCBI Taxonomy" id="460060"/>
    <lineage>
        <taxon>Bacteria</taxon>
        <taxon>Pseudomonadati</taxon>
        <taxon>Pseudomonadota</taxon>
        <taxon>Alphaproteobacteria</taxon>
        <taxon>Hyphomicrobiales</taxon>
        <taxon>Phyllobacteriaceae</taxon>
        <taxon>Mesorhizobium</taxon>
    </lineage>
</organism>
<evidence type="ECO:0000313" key="2">
    <source>
        <dbReference type="EMBL" id="MET2825557.1"/>
    </source>
</evidence>
<proteinExistence type="predicted"/>
<name>A0ABV2D6G9_9HYPH</name>
<gene>
    <name evidence="2" type="ORF">ABVQ20_01040</name>
</gene>
<dbReference type="Proteomes" id="UP001548832">
    <property type="component" value="Unassembled WGS sequence"/>
</dbReference>
<accession>A0ABV2D6G9</accession>
<sequence>MDNTNLRDLLEFTHTQLNTIRKAVAASGHARTMFSIDCLVGAAAEQAKCKLAGLNGGDMPMGRRIDAVDDGVAAPGKLASGRAGQGVSPRPRRCP</sequence>
<evidence type="ECO:0000256" key="1">
    <source>
        <dbReference type="SAM" id="MobiDB-lite"/>
    </source>
</evidence>
<dbReference type="RefSeq" id="WP_354457649.1">
    <property type="nucleotide sequence ID" value="NZ_JBEWSZ010000001.1"/>
</dbReference>
<protein>
    <submittedName>
        <fullName evidence="2">Uncharacterized protein</fullName>
    </submittedName>
</protein>
<dbReference type="EMBL" id="JBEWSZ010000001">
    <property type="protein sequence ID" value="MET2825557.1"/>
    <property type="molecule type" value="Genomic_DNA"/>
</dbReference>
<reference evidence="2 3" key="1">
    <citation type="submission" date="2024-06" db="EMBL/GenBank/DDBJ databases">
        <authorList>
            <person name="Kim D.-U."/>
        </authorList>
    </citation>
    <scope>NUCLEOTIDE SEQUENCE [LARGE SCALE GENOMIC DNA]</scope>
    <source>
        <strain evidence="2 3">KACC15460</strain>
    </source>
</reference>
<keyword evidence="3" id="KW-1185">Reference proteome</keyword>
<evidence type="ECO:0000313" key="3">
    <source>
        <dbReference type="Proteomes" id="UP001548832"/>
    </source>
</evidence>
<feature type="region of interest" description="Disordered" evidence="1">
    <location>
        <begin position="74"/>
        <end position="95"/>
    </location>
</feature>
<comment type="caution">
    <text evidence="2">The sequence shown here is derived from an EMBL/GenBank/DDBJ whole genome shotgun (WGS) entry which is preliminary data.</text>
</comment>